<reference evidence="2" key="1">
    <citation type="submission" date="2015-12" db="EMBL/GenBank/DDBJ databases">
        <title>De novo transcriptome assembly of four potential Pierce s Disease insect vectors from Arizona vineyards.</title>
        <authorList>
            <person name="Tassone E.E."/>
        </authorList>
    </citation>
    <scope>NUCLEOTIDE SEQUENCE</scope>
</reference>
<name>A0A1B6CFV9_9HEMI</name>
<organism evidence="2">
    <name type="scientific">Clastoptera arizonana</name>
    <name type="common">Arizona spittle bug</name>
    <dbReference type="NCBI Taxonomy" id="38151"/>
    <lineage>
        <taxon>Eukaryota</taxon>
        <taxon>Metazoa</taxon>
        <taxon>Ecdysozoa</taxon>
        <taxon>Arthropoda</taxon>
        <taxon>Hexapoda</taxon>
        <taxon>Insecta</taxon>
        <taxon>Pterygota</taxon>
        <taxon>Neoptera</taxon>
        <taxon>Paraneoptera</taxon>
        <taxon>Hemiptera</taxon>
        <taxon>Auchenorrhyncha</taxon>
        <taxon>Cercopoidea</taxon>
        <taxon>Clastopteridae</taxon>
        <taxon>Clastoptera</taxon>
    </lineage>
</organism>
<protein>
    <submittedName>
        <fullName evidence="2">Uncharacterized protein</fullName>
    </submittedName>
</protein>
<accession>A0A1B6CFV9</accession>
<dbReference type="AlphaFoldDB" id="A0A1B6CFV9"/>
<proteinExistence type="predicted"/>
<evidence type="ECO:0000313" key="2">
    <source>
        <dbReference type="EMBL" id="JAS12250.1"/>
    </source>
</evidence>
<feature type="non-terminal residue" evidence="2">
    <location>
        <position position="1"/>
    </location>
</feature>
<feature type="compositionally biased region" description="Basic and acidic residues" evidence="1">
    <location>
        <begin position="842"/>
        <end position="851"/>
    </location>
</feature>
<feature type="region of interest" description="Disordered" evidence="1">
    <location>
        <begin position="1037"/>
        <end position="1063"/>
    </location>
</feature>
<evidence type="ECO:0000256" key="1">
    <source>
        <dbReference type="SAM" id="MobiDB-lite"/>
    </source>
</evidence>
<sequence length="1137" mass="131335">NTKEDHELNVKNLDEYHVCKERDTNTKEDHEFNVKDIDEYHVCKGRQTNTKRKSSFKIDLQEIQELDRKLSLKISEMERVSFIRRRSVAGLDSNIDAIDSSLICFPFDRDYIKEHSSRHELEDLEINESKHKTCTPTVQNKNQILPKENYLNNSISNVDYKINVDKPNSLNKIDTNKEQVNTLENSTVAIKYSMKYEGENKDCILVQTDSTSPEKLQKDEHGIIVTNLSESKLETTPSCKIWECVKEEDNENIFQNIVDEELIKDQLHCKREIDVKLNIISRGYMNSLEEALQPRTKSSISHCNEEATELKTVFCATHGHKGFIEAELITKSSILLHEETIEAPTTKYYISKEKTQEPTTKGYIHYHEEVEELEPTIKHNIGLCEEETTPKEQTTKYYISNLDNKTSSPTFEHYNTHYERKAITEILPNESTFQYKNDMINKITKIENNFDDLSTIASKLNEDKNERQQNFNLAIIQENSNMLSDMHCSSEGMKLKDNLCLHTLNYGKSKEFSTLGANEDCGKYNTPRRDSEVALSVILEENQQILSKVHQSKKFGFVIDKPKDKREDISSEFYFRKTNDCLNNTEISENACDLQNTDFDICSVSRNDTKSSDFLFLKARKKSIETASQSICCQEEITEEHTKIPYIGVETKPHIINQNQDCQTDNDLSKMQLKSHIEGKHTQVASCLSVESSYKNEHGVELQHKSFDKNVEIKMNKLKENKFDRFDFDSKERNVFEVKPIKENLLFHESKINKSLANLGDNKSQYEQAISDMCSSDQYTLLQGDYFNKTTFKFNKLEYKISPEPIKKAYIERQTSLDYIKTSHSNNEESKRRSSLSLDSGTNHKAEQKLRAERNQAEKVLHFKTVLSDVSIIENRQMNMCDNVNIKGSSNFKQKYSIDYLEKDVLNNDSQLKTDIMLKNENQCCSYLANEIGFSIQPTKNQINFKPENKSLLLKHTSSSETDLYLHPDESLNAHSYPFLSTKQNKDDKIATFKPDFEDNLIKPEKISNYLATTNLQGNHSYSELILSQKNESKLPSLKPDDCIKSSSQMDDSKTTSPQVNDYKITSPQIDDYKITSTELDDYKIKLPQMHDSKITPPQASASKFYPFPFRVQQPKELGIKLGLYHSTDKLSSNRSS</sequence>
<feature type="compositionally biased region" description="Polar residues" evidence="1">
    <location>
        <begin position="1045"/>
        <end position="1063"/>
    </location>
</feature>
<dbReference type="EMBL" id="GEDC01025048">
    <property type="protein sequence ID" value="JAS12250.1"/>
    <property type="molecule type" value="Transcribed_RNA"/>
</dbReference>
<gene>
    <name evidence="2" type="ORF">g.22972</name>
</gene>
<feature type="region of interest" description="Disordered" evidence="1">
    <location>
        <begin position="821"/>
        <end position="851"/>
    </location>
</feature>